<keyword evidence="7 15" id="KW-0819">tRNA processing</keyword>
<dbReference type="InterPro" id="IPR002052">
    <property type="entry name" value="DNA_methylase_N6_adenine_CS"/>
</dbReference>
<evidence type="ECO:0000256" key="9">
    <source>
        <dbReference type="ARBA" id="ARBA00050985"/>
    </source>
</evidence>
<evidence type="ECO:0000313" key="20">
    <source>
        <dbReference type="RefSeq" id="XP_014661928.1"/>
    </source>
</evidence>
<sequence>MSEILVFFTQTNILEFKLPELKTLAKLSSVPLTLNENSHDKKNPFLVLDLQSEDDAKRLMKRTVLMRSMYELWASAKTHDDLYSQLAKCPHHLKAQYVQRPDGTFRVKVDAFGKKLQDPDRQDRLDKILGILPFEGKVKLNNPDQSFHLLELYGQAGSKTPDKPLRVYFGRWLMDGQRDQIRHYHLQKRQYIGNTSMDSCLSLLMANQAMVTENALVCDPFVGTGSLLVAAAGCGAYVTGTDIDYNVLHGKGKSSRYNQIWKGPDENIRSNLRQYGLEHCYLDVMQADFSKCIWREQPLFDAIITDPPYGIRESTRKIGSDKNNLVNHEHLQNHVPSCTKYGLTDIFRDLLNFAAKFLKKGGKLVYWLPVYTPEYTVDNIPQHPCLELVANSEQPLSVHVSRRLITMRKHLDYEEARESELQATVSDDHYTESFRYRYFHSAGVPEQKAKADARDEQDPLDRERKVQS</sequence>
<feature type="compositionally biased region" description="Basic and acidic residues" evidence="16">
    <location>
        <begin position="447"/>
        <end position="468"/>
    </location>
</feature>
<keyword evidence="19" id="KW-1185">Reference proteome</keyword>
<evidence type="ECO:0000259" key="18">
    <source>
        <dbReference type="Pfam" id="PF25904"/>
    </source>
</evidence>
<dbReference type="InterPro" id="IPR029063">
    <property type="entry name" value="SAM-dependent_MTases_sf"/>
</dbReference>
<dbReference type="Gene3D" id="3.40.50.150">
    <property type="entry name" value="Vaccinia Virus protein VP39"/>
    <property type="match status" value="1"/>
</dbReference>
<dbReference type="EC" id="2.1.1.214" evidence="12"/>
<comment type="subcellular location">
    <subcellularLocation>
        <location evidence="1">Cytoplasm</location>
    </subcellularLocation>
</comment>
<keyword evidence="6 15" id="KW-0949">S-adenosyl-L-methionine</keyword>
<proteinExistence type="inferred from homology"/>
<dbReference type="PROSITE" id="PS00092">
    <property type="entry name" value="N6_MTASE"/>
    <property type="match status" value="1"/>
</dbReference>
<evidence type="ECO:0000256" key="5">
    <source>
        <dbReference type="ARBA" id="ARBA00022679"/>
    </source>
</evidence>
<feature type="domain" description="tRNA (guanine(10)-N(2))-methyltransferase TRMT11 N-terminal" evidence="18">
    <location>
        <begin position="3"/>
        <end position="178"/>
    </location>
</feature>
<evidence type="ECO:0000256" key="7">
    <source>
        <dbReference type="ARBA" id="ARBA00022694"/>
    </source>
</evidence>
<dbReference type="Proteomes" id="UP000695022">
    <property type="component" value="Unplaced"/>
</dbReference>
<keyword evidence="5 15" id="KW-0808">Transferase</keyword>
<evidence type="ECO:0000256" key="1">
    <source>
        <dbReference type="ARBA" id="ARBA00004496"/>
    </source>
</evidence>
<evidence type="ECO:0000259" key="17">
    <source>
        <dbReference type="Pfam" id="PF01170"/>
    </source>
</evidence>
<comment type="function">
    <text evidence="10">Catalytic subunit of the TRMT11-TRM112 methyltransferase complex, that specifically mediates the S-adenosyl-L-methionine-dependent N(2)-methylation of guanosine nucleotide at position 10 (m2G10) in tRNAs. This is one of the major tRNA (guanine-N(2))-methyltransferases.</text>
</comment>
<evidence type="ECO:0000256" key="13">
    <source>
        <dbReference type="ARBA" id="ARBA00067484"/>
    </source>
</evidence>
<evidence type="ECO:0000256" key="10">
    <source>
        <dbReference type="ARBA" id="ARBA00056270"/>
    </source>
</evidence>
<gene>
    <name evidence="20" type="primary">LOC106804998</name>
</gene>
<dbReference type="Pfam" id="PF25904">
    <property type="entry name" value="Tmrp11_N"/>
    <property type="match status" value="1"/>
</dbReference>
<evidence type="ECO:0000256" key="8">
    <source>
        <dbReference type="ARBA" id="ARBA00022884"/>
    </source>
</evidence>
<evidence type="ECO:0000256" key="6">
    <source>
        <dbReference type="ARBA" id="ARBA00022691"/>
    </source>
</evidence>
<comment type="similarity">
    <text evidence="15">Belongs to the class I-like SAM-binding methyltransferase superfamily. TRM11 methyltransferase family.</text>
</comment>
<evidence type="ECO:0000256" key="11">
    <source>
        <dbReference type="ARBA" id="ARBA00065434"/>
    </source>
</evidence>
<evidence type="ECO:0000256" key="2">
    <source>
        <dbReference type="ARBA" id="ARBA00022490"/>
    </source>
</evidence>
<dbReference type="PIRSF" id="PIRSF017259">
    <property type="entry name" value="tRNA_mtfrase_TRM11"/>
    <property type="match status" value="1"/>
</dbReference>
<evidence type="ECO:0000256" key="3">
    <source>
        <dbReference type="ARBA" id="ARBA00022555"/>
    </source>
</evidence>
<dbReference type="SUPFAM" id="SSF53335">
    <property type="entry name" value="S-adenosyl-L-methionine-dependent methyltransferases"/>
    <property type="match status" value="1"/>
</dbReference>
<keyword evidence="2" id="KW-0963">Cytoplasm</keyword>
<feature type="domain" description="Ribosomal RNA large subunit methyltransferase K/L-like methyltransferase" evidence="17">
    <location>
        <begin position="188"/>
        <end position="316"/>
    </location>
</feature>
<comment type="catalytic activity">
    <reaction evidence="9">
        <text>guanosine(10) in tRNA + S-adenosyl-L-methionine = N(2)-methylguanosine(10) in tRNA + S-adenosyl-L-homocysteine + H(+)</text>
        <dbReference type="Rhea" id="RHEA:43128"/>
        <dbReference type="Rhea" id="RHEA-COMP:10355"/>
        <dbReference type="Rhea" id="RHEA-COMP:10357"/>
        <dbReference type="ChEBI" id="CHEBI:15378"/>
        <dbReference type="ChEBI" id="CHEBI:57856"/>
        <dbReference type="ChEBI" id="CHEBI:59789"/>
        <dbReference type="ChEBI" id="CHEBI:74269"/>
        <dbReference type="ChEBI" id="CHEBI:74481"/>
        <dbReference type="EC" id="2.1.1.214"/>
    </reaction>
    <physiologicalReaction direction="left-to-right" evidence="9">
        <dbReference type="Rhea" id="RHEA:43129"/>
    </physiologicalReaction>
</comment>
<feature type="region of interest" description="Disordered" evidence="16">
    <location>
        <begin position="444"/>
        <end position="468"/>
    </location>
</feature>
<dbReference type="InterPro" id="IPR016691">
    <property type="entry name" value="TRMT11"/>
</dbReference>
<dbReference type="Pfam" id="PF01170">
    <property type="entry name" value="UPF0020"/>
    <property type="match status" value="1"/>
</dbReference>
<keyword evidence="3 15" id="KW-0820">tRNA-binding</keyword>
<comment type="subunit">
    <text evidence="11">Part of the heterodimeric TRMT11-TRM112 methyltransferase complex; this complex forms an active tRNA methyltransferase, where TRMT112 acts as an activator of the catalytic subunit TRMT11.</text>
</comment>
<reference evidence="20" key="1">
    <citation type="submission" date="2025-08" db="UniProtKB">
        <authorList>
            <consortium name="RefSeq"/>
        </authorList>
    </citation>
    <scope>IDENTIFICATION</scope>
</reference>
<accession>A0ABM1DPQ7</accession>
<dbReference type="InterPro" id="IPR000241">
    <property type="entry name" value="RlmKL-like_Mtase"/>
</dbReference>
<evidence type="ECO:0000256" key="15">
    <source>
        <dbReference type="PROSITE-ProRule" id="PRU00959"/>
    </source>
</evidence>
<keyword evidence="4 15" id="KW-0489">Methyltransferase</keyword>
<dbReference type="PANTHER" id="PTHR13370:SF3">
    <property type="entry name" value="TRNA (GUANINE(10)-N2)-METHYLTRANSFERASE HOMOLOG"/>
    <property type="match status" value="1"/>
</dbReference>
<organism evidence="19 20">
    <name type="scientific">Priapulus caudatus</name>
    <name type="common">Priapulid worm</name>
    <dbReference type="NCBI Taxonomy" id="37621"/>
    <lineage>
        <taxon>Eukaryota</taxon>
        <taxon>Metazoa</taxon>
        <taxon>Ecdysozoa</taxon>
        <taxon>Scalidophora</taxon>
        <taxon>Priapulida</taxon>
        <taxon>Priapulimorpha</taxon>
        <taxon>Priapulimorphida</taxon>
        <taxon>Priapulidae</taxon>
        <taxon>Priapulus</taxon>
    </lineage>
</organism>
<dbReference type="PANTHER" id="PTHR13370">
    <property type="entry name" value="RNA METHYLASE-RELATED"/>
    <property type="match status" value="1"/>
</dbReference>
<dbReference type="PROSITE" id="PS51627">
    <property type="entry name" value="SAM_MT_TRM11"/>
    <property type="match status" value="1"/>
</dbReference>
<dbReference type="PRINTS" id="PR00507">
    <property type="entry name" value="N12N6MTFRASE"/>
</dbReference>
<evidence type="ECO:0000256" key="16">
    <source>
        <dbReference type="SAM" id="MobiDB-lite"/>
    </source>
</evidence>
<evidence type="ECO:0000256" key="12">
    <source>
        <dbReference type="ARBA" id="ARBA00066937"/>
    </source>
</evidence>
<evidence type="ECO:0000313" key="19">
    <source>
        <dbReference type="Proteomes" id="UP000695022"/>
    </source>
</evidence>
<dbReference type="RefSeq" id="XP_014661928.1">
    <property type="nucleotide sequence ID" value="XM_014806442.1"/>
</dbReference>
<protein>
    <recommendedName>
        <fullName evidence="13">tRNA (guanine(10)-N(2))-methyltransferase TRMT11</fullName>
        <ecNumber evidence="12">2.1.1.214</ecNumber>
    </recommendedName>
    <alternativeName>
        <fullName evidence="14">tRNA methyltransferase 11 homolog</fullName>
    </alternativeName>
</protein>
<keyword evidence="8 15" id="KW-0694">RNA-binding</keyword>
<dbReference type="InterPro" id="IPR059073">
    <property type="entry name" value="TRMT11_N"/>
</dbReference>
<dbReference type="GeneID" id="106804998"/>
<evidence type="ECO:0000256" key="4">
    <source>
        <dbReference type="ARBA" id="ARBA00022603"/>
    </source>
</evidence>
<evidence type="ECO:0000256" key="14">
    <source>
        <dbReference type="ARBA" id="ARBA00075308"/>
    </source>
</evidence>
<name>A0ABM1DPQ7_PRICU</name>